<evidence type="ECO:0000313" key="8">
    <source>
        <dbReference type="EMBL" id="BCG27035.1"/>
    </source>
</evidence>
<comment type="pathway">
    <text evidence="1">Carbohydrate degradation; 2-deoxy-D-ribose 1-phosphate degradation; D-glyceraldehyde 3-phosphate and acetaldehyde from 2-deoxy-alpha-D-ribose 1-phosphate: step 2/2.</text>
</comment>
<dbReference type="RefSeq" id="WP_173179216.1">
    <property type="nucleotide sequence ID" value="NZ_AP023189.1"/>
</dbReference>
<name>A0A6J4EC45_9PSED</name>
<keyword evidence="4" id="KW-0456">Lyase</keyword>
<dbReference type="InterPro" id="IPR002915">
    <property type="entry name" value="DeoC/FbaB/LacD_aldolase"/>
</dbReference>
<dbReference type="EMBL" id="AP023189">
    <property type="protein sequence ID" value="BCG27035.1"/>
    <property type="molecule type" value="Genomic_DNA"/>
</dbReference>
<dbReference type="NCBIfam" id="TIGR00126">
    <property type="entry name" value="deoC"/>
    <property type="match status" value="1"/>
</dbReference>
<evidence type="ECO:0000313" key="9">
    <source>
        <dbReference type="EMBL" id="GJN56087.1"/>
    </source>
</evidence>
<dbReference type="GO" id="GO:0009264">
    <property type="term" value="P:deoxyribonucleotide catabolic process"/>
    <property type="evidence" value="ECO:0007669"/>
    <property type="project" value="UniProtKB-UniRule"/>
</dbReference>
<dbReference type="CDD" id="cd00959">
    <property type="entry name" value="DeoC"/>
    <property type="match status" value="1"/>
</dbReference>
<dbReference type="SMART" id="SM01133">
    <property type="entry name" value="DeoC"/>
    <property type="match status" value="1"/>
</dbReference>
<dbReference type="InterPro" id="IPR013785">
    <property type="entry name" value="Aldolase_TIM"/>
</dbReference>
<dbReference type="AlphaFoldDB" id="A0A6J4EC45"/>
<proteinExistence type="inferred from homology"/>
<dbReference type="Gene3D" id="3.20.20.70">
    <property type="entry name" value="Aldolase class I"/>
    <property type="match status" value="1"/>
</dbReference>
<keyword evidence="5" id="KW-0704">Schiff base</keyword>
<organism evidence="8 10">
    <name type="scientific">Pseudomonas tohonis</name>
    <dbReference type="NCBI Taxonomy" id="2725477"/>
    <lineage>
        <taxon>Bacteria</taxon>
        <taxon>Pseudomonadati</taxon>
        <taxon>Pseudomonadota</taxon>
        <taxon>Gammaproteobacteria</taxon>
        <taxon>Pseudomonadales</taxon>
        <taxon>Pseudomonadaceae</taxon>
        <taxon>Pseudomonas</taxon>
    </lineage>
</organism>
<comment type="similarity">
    <text evidence="2">Belongs to the DeoC/FbaB aldolase family. DeoC type 2 subfamily.</text>
</comment>
<protein>
    <recommendedName>
        <fullName evidence="3 7">Deoxyribose-phosphate aldolase</fullName>
        <ecNumber evidence="3 7">4.1.2.4</ecNumber>
    </recommendedName>
</protein>
<gene>
    <name evidence="8" type="primary">deoC</name>
    <name evidence="8" type="ORF">TUM18999_52260</name>
    <name evidence="9" type="ORF">TUM20286_58390</name>
</gene>
<dbReference type="EMBL" id="BQKM01000025">
    <property type="protein sequence ID" value="GJN56087.1"/>
    <property type="molecule type" value="Genomic_DNA"/>
</dbReference>
<reference evidence="8 10" key="1">
    <citation type="submission" date="2020-05" db="EMBL/GenBank/DDBJ databases">
        <title>Characterization of novel class B3 metallo-beta-lactamase from novel Pseudomonas species.</title>
        <authorList>
            <person name="Yamada K."/>
            <person name="Aoki K."/>
            <person name="Ishii Y."/>
        </authorList>
    </citation>
    <scope>NUCLEOTIDE SEQUENCE [LARGE SCALE GENOMIC DNA]</scope>
    <source>
        <strain evidence="8 10">TUM18999</strain>
        <strain evidence="9 11">TUM20286</strain>
    </source>
</reference>
<dbReference type="GO" id="GO:0016052">
    <property type="term" value="P:carbohydrate catabolic process"/>
    <property type="evidence" value="ECO:0007669"/>
    <property type="project" value="TreeGrafter"/>
</dbReference>
<evidence type="ECO:0000256" key="1">
    <source>
        <dbReference type="ARBA" id="ARBA00004816"/>
    </source>
</evidence>
<dbReference type="PANTHER" id="PTHR10889">
    <property type="entry name" value="DEOXYRIBOSE-PHOSPHATE ALDOLASE"/>
    <property type="match status" value="1"/>
</dbReference>
<evidence type="ECO:0000256" key="4">
    <source>
        <dbReference type="ARBA" id="ARBA00023239"/>
    </source>
</evidence>
<dbReference type="PIRSF" id="PIRSF001357">
    <property type="entry name" value="DeoC"/>
    <property type="match status" value="1"/>
</dbReference>
<sequence>MTQLTDTELARMAIGLLDLTSLNEEDDEAAIAALCRRALTPAGRVAALCIYPRFIGFARRTLEALGAGDLRIATVTNFPQGADDIAAAVRETAAAVLDGVDEVDLVYPYRALLAGDAERGREMVAACKAACGERVLLKVILETGELGDPALIRQASRDAIAAGADFIKTSTGKVAVNATPEAAALMLGAIRETGGRVGFKPAGGIRTLADARCYIELAAGELGLDWVDARHLRLGASSLLGDLLRVLGQAEPAAAPEGY</sequence>
<evidence type="ECO:0000256" key="2">
    <source>
        <dbReference type="ARBA" id="ARBA00009473"/>
    </source>
</evidence>
<dbReference type="InterPro" id="IPR011343">
    <property type="entry name" value="DeoC"/>
</dbReference>
<evidence type="ECO:0000256" key="5">
    <source>
        <dbReference type="ARBA" id="ARBA00023270"/>
    </source>
</evidence>
<dbReference type="Proteomes" id="UP001054892">
    <property type="component" value="Unassembled WGS sequence"/>
</dbReference>
<dbReference type="GO" id="GO:0004139">
    <property type="term" value="F:deoxyribose-phosphate aldolase activity"/>
    <property type="evidence" value="ECO:0007669"/>
    <property type="project" value="UniProtKB-UniRule"/>
</dbReference>
<evidence type="ECO:0000313" key="11">
    <source>
        <dbReference type="Proteomes" id="UP001054892"/>
    </source>
</evidence>
<dbReference type="EC" id="4.1.2.4" evidence="3 7"/>
<accession>A0A6J4EC45</accession>
<evidence type="ECO:0000256" key="6">
    <source>
        <dbReference type="ARBA" id="ARBA00048791"/>
    </source>
</evidence>
<dbReference type="Pfam" id="PF01791">
    <property type="entry name" value="DeoC"/>
    <property type="match status" value="1"/>
</dbReference>
<dbReference type="PANTHER" id="PTHR10889:SF3">
    <property type="entry name" value="DEOXYRIBOSE-PHOSPHATE ALDOLASE"/>
    <property type="match status" value="1"/>
</dbReference>
<comment type="catalytic activity">
    <reaction evidence="6">
        <text>2-deoxy-D-ribose 5-phosphate = D-glyceraldehyde 3-phosphate + acetaldehyde</text>
        <dbReference type="Rhea" id="RHEA:12821"/>
        <dbReference type="ChEBI" id="CHEBI:15343"/>
        <dbReference type="ChEBI" id="CHEBI:59776"/>
        <dbReference type="ChEBI" id="CHEBI:62877"/>
        <dbReference type="EC" id="4.1.2.4"/>
    </reaction>
</comment>
<dbReference type="SUPFAM" id="SSF51569">
    <property type="entry name" value="Aldolase"/>
    <property type="match status" value="1"/>
</dbReference>
<dbReference type="Proteomes" id="UP000509383">
    <property type="component" value="Chromosome"/>
</dbReference>
<evidence type="ECO:0000256" key="7">
    <source>
        <dbReference type="NCBIfam" id="TIGR00126"/>
    </source>
</evidence>
<dbReference type="KEGG" id="ptw:TUM18999_52260"/>
<evidence type="ECO:0000313" key="10">
    <source>
        <dbReference type="Proteomes" id="UP000509383"/>
    </source>
</evidence>
<dbReference type="GO" id="GO:0005737">
    <property type="term" value="C:cytoplasm"/>
    <property type="evidence" value="ECO:0007669"/>
    <property type="project" value="InterPro"/>
</dbReference>
<evidence type="ECO:0000256" key="3">
    <source>
        <dbReference type="ARBA" id="ARBA00012515"/>
    </source>
</evidence>
<keyword evidence="11" id="KW-1185">Reference proteome</keyword>